<dbReference type="InterPro" id="IPR019734">
    <property type="entry name" value="TPR_rpt"/>
</dbReference>
<dbReference type="AlphaFoldDB" id="A0A6J4UFD4"/>
<dbReference type="SUPFAM" id="SSF48452">
    <property type="entry name" value="TPR-like"/>
    <property type="match status" value="3"/>
</dbReference>
<gene>
    <name evidence="3" type="ORF">AVDCRST_MAG43-686</name>
</gene>
<protein>
    <recommendedName>
        <fullName evidence="4">MalT-like TPR region domain-containing protein</fullName>
    </recommendedName>
</protein>
<feature type="region of interest" description="Disordered" evidence="2">
    <location>
        <begin position="667"/>
        <end position="725"/>
    </location>
</feature>
<dbReference type="SMART" id="SM00028">
    <property type="entry name" value="TPR"/>
    <property type="match status" value="9"/>
</dbReference>
<evidence type="ECO:0000256" key="1">
    <source>
        <dbReference type="PROSITE-ProRule" id="PRU00339"/>
    </source>
</evidence>
<dbReference type="EMBL" id="CADCWI010000036">
    <property type="protein sequence ID" value="CAA9546784.1"/>
    <property type="molecule type" value="Genomic_DNA"/>
</dbReference>
<proteinExistence type="predicted"/>
<dbReference type="Gene3D" id="1.25.40.10">
    <property type="entry name" value="Tetratricopeptide repeat domain"/>
    <property type="match status" value="3"/>
</dbReference>
<dbReference type="PROSITE" id="PS50005">
    <property type="entry name" value="TPR"/>
    <property type="match status" value="1"/>
</dbReference>
<feature type="repeat" description="TPR" evidence="1">
    <location>
        <begin position="135"/>
        <end position="168"/>
    </location>
</feature>
<sequence>MVSSWMEKLAGKGRRGGNGVLVQIAREVVGRRRSVQGAISEVRHPAVLDALSDDDFKVLDELIDERIASDREFSVVLSRLTHAAAHAKGFDRQTVDAALRLDELLPADDPAREREKLLRDAYRAAQRSGYVQGGRRALARLGQRAASGGNSEHALGLFQQQLDLGPESMDTEDEVESAILLSDLLRRGGDKEGARALVERAGRSSDHLGFHQGIAESTVRLIEISRDELDLEGLAALQVRALDAAVATGDPALQSRIVVNYADTLSQLGRLDEALVLLEDGLGIARQIGDLSLENHCLELLSSVEAELGTRRAAEAREREVAAQRDRYANVPGEADDALYQGSALLSRGRLDGARQVFEQAVKKARSAGDELMEQRAYGGLGVTYSQMNKPVEALNHLMLALDLARSNNDVGHEAQWLGSIGEALWKFGQADDAIQAIRQGITAAHRVDDGDLEAGMLSLLGQIHASRRDTANARRYFVQALGLYRELNKVEDEIATLSSLGVLAMEGGDPSDAIALYEEALQLAARADERAAAVRIYGRLARLSQQQGDEEAALEALNQAVSLAESLDNPVLFGQALQHLAVAQDAAGDPAAMDTYEHALVLSREVGDRYGEAMMLVNVGARLLSTGARRDGEQILRHAVGLTDELGEAGENIRLRAERLLGDTRTADVTPVSRFQTQRDRPRPARPAPRPTERQVDPSIQVQQATPGAPSPNEMYAQSTSLSS</sequence>
<keyword evidence="1" id="KW-0802">TPR repeat</keyword>
<dbReference type="PANTHER" id="PTHR10098">
    <property type="entry name" value="RAPSYN-RELATED"/>
    <property type="match status" value="1"/>
</dbReference>
<reference evidence="3" key="1">
    <citation type="submission" date="2020-02" db="EMBL/GenBank/DDBJ databases">
        <authorList>
            <person name="Meier V. D."/>
        </authorList>
    </citation>
    <scope>NUCLEOTIDE SEQUENCE</scope>
    <source>
        <strain evidence="3">AVDCRST_MAG43</strain>
    </source>
</reference>
<dbReference type="PANTHER" id="PTHR10098:SF108">
    <property type="entry name" value="TETRATRICOPEPTIDE REPEAT PROTEIN 28"/>
    <property type="match status" value="1"/>
</dbReference>
<evidence type="ECO:0000313" key="3">
    <source>
        <dbReference type="EMBL" id="CAA9546784.1"/>
    </source>
</evidence>
<accession>A0A6J4UFD4</accession>
<dbReference type="InterPro" id="IPR011990">
    <property type="entry name" value="TPR-like_helical_dom_sf"/>
</dbReference>
<dbReference type="Pfam" id="PF13424">
    <property type="entry name" value="TPR_12"/>
    <property type="match status" value="1"/>
</dbReference>
<evidence type="ECO:0000256" key="2">
    <source>
        <dbReference type="SAM" id="MobiDB-lite"/>
    </source>
</evidence>
<name>A0A6J4UFD4_9BACT</name>
<evidence type="ECO:0008006" key="4">
    <source>
        <dbReference type="Google" id="ProtNLM"/>
    </source>
</evidence>
<organism evidence="3">
    <name type="scientific">uncultured Thermomicrobiales bacterium</name>
    <dbReference type="NCBI Taxonomy" id="1645740"/>
    <lineage>
        <taxon>Bacteria</taxon>
        <taxon>Pseudomonadati</taxon>
        <taxon>Thermomicrobiota</taxon>
        <taxon>Thermomicrobia</taxon>
        <taxon>Thermomicrobiales</taxon>
        <taxon>environmental samples</taxon>
    </lineage>
</organism>